<dbReference type="InterPro" id="IPR002777">
    <property type="entry name" value="PFD_beta-like"/>
</dbReference>
<keyword evidence="6" id="KW-1185">Reference proteome</keyword>
<dbReference type="GO" id="GO:0006457">
    <property type="term" value="P:protein folding"/>
    <property type="evidence" value="ECO:0007669"/>
    <property type="project" value="UniProtKB-UniRule"/>
</dbReference>
<evidence type="ECO:0000256" key="2">
    <source>
        <dbReference type="ARBA" id="ARBA00023186"/>
    </source>
</evidence>
<sequence length="130" mass="15322">MTTAFSNYEVTAEDQQRINYFSRLVTQKVDLVEERKKLKQEKEKLEDAQLELELLDEDTEVHRRIGECYVLVKQSQAVQFLNTEKESLESKLQETEDKLEKIKVEMDELKKILYGKFGSAINLEEEDEDS</sequence>
<evidence type="ECO:0000256" key="3">
    <source>
        <dbReference type="PIRNR" id="PIRNR016477"/>
    </source>
</evidence>
<evidence type="ECO:0000256" key="4">
    <source>
        <dbReference type="SAM" id="Coils"/>
    </source>
</evidence>
<dbReference type="OrthoDB" id="3775at2759"/>
<keyword evidence="2 3" id="KW-0143">Chaperone</keyword>
<proteinExistence type="inferred from homology"/>
<dbReference type="InterPro" id="IPR009053">
    <property type="entry name" value="Prefoldin"/>
</dbReference>
<dbReference type="PANTHER" id="PTHR21100">
    <property type="entry name" value="PREFOLDIN SUBUNIT 4"/>
    <property type="match status" value="1"/>
</dbReference>
<comment type="subunit">
    <text evidence="3">Heterohexamer of two PFD-alpha type and four PFD-beta type subunits.</text>
</comment>
<evidence type="ECO:0000256" key="1">
    <source>
        <dbReference type="ARBA" id="ARBA00008045"/>
    </source>
</evidence>
<dbReference type="Pfam" id="PF01920">
    <property type="entry name" value="Prefoldin_2"/>
    <property type="match status" value="1"/>
</dbReference>
<reference evidence="5" key="2">
    <citation type="submission" date="2022-01" db="EMBL/GenBank/DDBJ databases">
        <authorList>
            <person name="Hirooka S."/>
            <person name="Miyagishima S.Y."/>
        </authorList>
    </citation>
    <scope>NUCLEOTIDE SEQUENCE</scope>
    <source>
        <strain evidence="5">NBRC 102759</strain>
    </source>
</reference>
<comment type="similarity">
    <text evidence="1 3">Belongs to the prefoldin subunit beta family.</text>
</comment>
<evidence type="ECO:0000313" key="6">
    <source>
        <dbReference type="Proteomes" id="UP001061958"/>
    </source>
</evidence>
<dbReference type="PANTHER" id="PTHR21100:SF9">
    <property type="entry name" value="PREFOLDIN SUBUNIT 4"/>
    <property type="match status" value="1"/>
</dbReference>
<organism evidence="5 6">
    <name type="scientific">Galdieria partita</name>
    <dbReference type="NCBI Taxonomy" id="83374"/>
    <lineage>
        <taxon>Eukaryota</taxon>
        <taxon>Rhodophyta</taxon>
        <taxon>Bangiophyceae</taxon>
        <taxon>Galdieriales</taxon>
        <taxon>Galdieriaceae</taxon>
        <taxon>Galdieria</taxon>
    </lineage>
</organism>
<dbReference type="Gene3D" id="1.10.287.370">
    <property type="match status" value="1"/>
</dbReference>
<dbReference type="PIRSF" id="PIRSF016477">
    <property type="entry name" value="Prefoldin_subunit_4"/>
    <property type="match status" value="1"/>
</dbReference>
<dbReference type="InterPro" id="IPR016661">
    <property type="entry name" value="PFDN4"/>
</dbReference>
<name>A0A9C7UN28_9RHOD</name>
<reference evidence="5" key="1">
    <citation type="journal article" date="2022" name="Proc. Natl. Acad. Sci. U.S.A.">
        <title>Life cycle and functional genomics of the unicellular red alga Galdieria for elucidating algal and plant evolution and industrial use.</title>
        <authorList>
            <person name="Hirooka S."/>
            <person name="Itabashi T."/>
            <person name="Ichinose T.M."/>
            <person name="Onuma R."/>
            <person name="Fujiwara T."/>
            <person name="Yamashita S."/>
            <person name="Jong L.W."/>
            <person name="Tomita R."/>
            <person name="Iwane A.H."/>
            <person name="Miyagishima S.Y."/>
        </authorList>
    </citation>
    <scope>NUCLEOTIDE SEQUENCE</scope>
    <source>
        <strain evidence="5">NBRC 102759</strain>
    </source>
</reference>
<dbReference type="EMBL" id="BQMJ01000008">
    <property type="protein sequence ID" value="GJQ09414.1"/>
    <property type="molecule type" value="Genomic_DNA"/>
</dbReference>
<dbReference type="GO" id="GO:0016272">
    <property type="term" value="C:prefoldin complex"/>
    <property type="evidence" value="ECO:0007669"/>
    <property type="project" value="UniProtKB-UniRule"/>
</dbReference>
<keyword evidence="4" id="KW-0175">Coiled coil</keyword>
<dbReference type="AlphaFoldDB" id="A0A9C7UN28"/>
<gene>
    <name evidence="5" type="ORF">GpartN1_g1205.t1</name>
</gene>
<dbReference type="GO" id="GO:0051082">
    <property type="term" value="F:unfolded protein binding"/>
    <property type="evidence" value="ECO:0007669"/>
    <property type="project" value="InterPro"/>
</dbReference>
<comment type="caution">
    <text evidence="5">The sequence shown here is derived from an EMBL/GenBank/DDBJ whole genome shotgun (WGS) entry which is preliminary data.</text>
</comment>
<comment type="function">
    <text evidence="3">Binds specifically to cytosolic chaperonin (c-CPN) and transfers target proteins to it. Binds to nascent polypeptide chain and promotes folding in an environment in which there are many competing pathways for nonnative proteins.</text>
</comment>
<accession>A0A9C7UN28</accession>
<evidence type="ECO:0000313" key="5">
    <source>
        <dbReference type="EMBL" id="GJQ09414.1"/>
    </source>
</evidence>
<dbReference type="Proteomes" id="UP001061958">
    <property type="component" value="Unassembled WGS sequence"/>
</dbReference>
<dbReference type="SUPFAM" id="SSF46579">
    <property type="entry name" value="Prefoldin"/>
    <property type="match status" value="1"/>
</dbReference>
<dbReference type="GO" id="GO:0005737">
    <property type="term" value="C:cytoplasm"/>
    <property type="evidence" value="ECO:0007669"/>
    <property type="project" value="TreeGrafter"/>
</dbReference>
<feature type="coiled-coil region" evidence="4">
    <location>
        <begin position="21"/>
        <end position="112"/>
    </location>
</feature>
<protein>
    <recommendedName>
        <fullName evidence="3">Prefoldin subunit 4</fullName>
    </recommendedName>
</protein>